<keyword evidence="3" id="KW-0067">ATP-binding</keyword>
<evidence type="ECO:0000313" key="6">
    <source>
        <dbReference type="Proteomes" id="UP000006556"/>
    </source>
</evidence>
<evidence type="ECO:0000259" key="4">
    <source>
        <dbReference type="PROSITE" id="PS50893"/>
    </source>
</evidence>
<dbReference type="HOGENOM" id="CLU_000604_1_22_9"/>
<evidence type="ECO:0000256" key="2">
    <source>
        <dbReference type="ARBA" id="ARBA00022741"/>
    </source>
</evidence>
<name>A5D549_PELTS</name>
<dbReference type="STRING" id="370438.PTH_0471"/>
<dbReference type="EMBL" id="AP009389">
    <property type="protein sequence ID" value="BAF58652.1"/>
    <property type="molecule type" value="Genomic_DNA"/>
</dbReference>
<protein>
    <submittedName>
        <fullName evidence="5">ABC-type cobalt transport system, ATPase component</fullName>
    </submittedName>
</protein>
<dbReference type="PROSITE" id="PS50893">
    <property type="entry name" value="ABC_TRANSPORTER_2"/>
    <property type="match status" value="1"/>
</dbReference>
<proteinExistence type="predicted"/>
<evidence type="ECO:0000313" key="5">
    <source>
        <dbReference type="EMBL" id="BAF58652.1"/>
    </source>
</evidence>
<dbReference type="PANTHER" id="PTHR42781">
    <property type="entry name" value="SPERMIDINE/PUTRESCINE IMPORT ATP-BINDING PROTEIN POTA"/>
    <property type="match status" value="1"/>
</dbReference>
<dbReference type="PROSITE" id="PS00211">
    <property type="entry name" value="ABC_TRANSPORTER_1"/>
    <property type="match status" value="1"/>
</dbReference>
<sequence length="251" mass="27724">MTEYAVEAENIKLYYGKRQVLDVEQFRLRYNEVTALIGPNGAGKSTLLQVLALLQRPASGKLCILGEEVAPGKELALRRRMAVVFQEPLLLDTTVFNNVAAGLSLRGCKKSEIKARVWKWLELFGIESLARRPARLLSGGESQRVSLARAFVLEPEVLFLDEPFSYLDHPTRRALTADLGDILQATRISTVMVTHDYNDLPLLADKVAVMLEGKIVQCCTPEELFANPADPAVAALLGMDNGRRKPAATFS</sequence>
<gene>
    <name evidence="5" type="primary">CbiO</name>
    <name evidence="5" type="ordered locus">PTH_0471</name>
</gene>
<dbReference type="Pfam" id="PF00005">
    <property type="entry name" value="ABC_tran"/>
    <property type="match status" value="1"/>
</dbReference>
<dbReference type="eggNOG" id="COG3842">
    <property type="taxonomic scope" value="Bacteria"/>
</dbReference>
<dbReference type="Proteomes" id="UP000006556">
    <property type="component" value="Chromosome"/>
</dbReference>
<dbReference type="GO" id="GO:0005524">
    <property type="term" value="F:ATP binding"/>
    <property type="evidence" value="ECO:0007669"/>
    <property type="project" value="UniProtKB-KW"/>
</dbReference>
<evidence type="ECO:0000256" key="3">
    <source>
        <dbReference type="ARBA" id="ARBA00022840"/>
    </source>
</evidence>
<dbReference type="PANTHER" id="PTHR42781:SF4">
    <property type="entry name" value="SPERMIDINE_PUTRESCINE IMPORT ATP-BINDING PROTEIN POTA"/>
    <property type="match status" value="1"/>
</dbReference>
<keyword evidence="2" id="KW-0547">Nucleotide-binding</keyword>
<keyword evidence="1" id="KW-0813">Transport</keyword>
<dbReference type="InterPro" id="IPR003593">
    <property type="entry name" value="AAA+_ATPase"/>
</dbReference>
<dbReference type="KEGG" id="pth:PTH_0471"/>
<accession>A5D549</accession>
<dbReference type="SUPFAM" id="SSF52540">
    <property type="entry name" value="P-loop containing nucleoside triphosphate hydrolases"/>
    <property type="match status" value="1"/>
</dbReference>
<dbReference type="InterPro" id="IPR027417">
    <property type="entry name" value="P-loop_NTPase"/>
</dbReference>
<dbReference type="Gene3D" id="3.40.50.300">
    <property type="entry name" value="P-loop containing nucleotide triphosphate hydrolases"/>
    <property type="match status" value="1"/>
</dbReference>
<feature type="domain" description="ABC transporter" evidence="4">
    <location>
        <begin position="6"/>
        <end position="237"/>
    </location>
</feature>
<keyword evidence="6" id="KW-1185">Reference proteome</keyword>
<dbReference type="InterPro" id="IPR017871">
    <property type="entry name" value="ABC_transporter-like_CS"/>
</dbReference>
<organism evidence="5 6">
    <name type="scientific">Pelotomaculum thermopropionicum (strain DSM 13744 / JCM 10971 / SI)</name>
    <dbReference type="NCBI Taxonomy" id="370438"/>
    <lineage>
        <taxon>Bacteria</taxon>
        <taxon>Bacillati</taxon>
        <taxon>Bacillota</taxon>
        <taxon>Clostridia</taxon>
        <taxon>Eubacteriales</taxon>
        <taxon>Desulfotomaculaceae</taxon>
        <taxon>Pelotomaculum</taxon>
    </lineage>
</organism>
<dbReference type="AlphaFoldDB" id="A5D549"/>
<dbReference type="SMART" id="SM00382">
    <property type="entry name" value="AAA"/>
    <property type="match status" value="1"/>
</dbReference>
<dbReference type="InterPro" id="IPR050093">
    <property type="entry name" value="ABC_SmlMolc_Importer"/>
</dbReference>
<reference evidence="6" key="1">
    <citation type="journal article" date="2008" name="Genome Res.">
        <title>The genome of Pelotomaculum thermopropionicum reveals niche-associated evolution in anaerobic microbiota.</title>
        <authorList>
            <person name="Kosaka T."/>
            <person name="Kato S."/>
            <person name="Shimoyama T."/>
            <person name="Ishii S."/>
            <person name="Abe T."/>
            <person name="Watanabe K."/>
        </authorList>
    </citation>
    <scope>NUCLEOTIDE SEQUENCE [LARGE SCALE GENOMIC DNA]</scope>
    <source>
        <strain evidence="6">DSM 13744 / JCM 10971 / SI</strain>
    </source>
</reference>
<dbReference type="InterPro" id="IPR003439">
    <property type="entry name" value="ABC_transporter-like_ATP-bd"/>
</dbReference>
<dbReference type="GO" id="GO:0016887">
    <property type="term" value="F:ATP hydrolysis activity"/>
    <property type="evidence" value="ECO:0007669"/>
    <property type="project" value="InterPro"/>
</dbReference>
<evidence type="ECO:0000256" key="1">
    <source>
        <dbReference type="ARBA" id="ARBA00022448"/>
    </source>
</evidence>